<dbReference type="AlphaFoldDB" id="A0A645G3X8"/>
<dbReference type="EMBL" id="VSSQ01069574">
    <property type="protein sequence ID" value="MPN21571.1"/>
    <property type="molecule type" value="Genomic_DNA"/>
</dbReference>
<gene>
    <name evidence="1" type="ORF">SDC9_168951</name>
</gene>
<evidence type="ECO:0000313" key="1">
    <source>
        <dbReference type="EMBL" id="MPN21571.1"/>
    </source>
</evidence>
<reference evidence="1" key="1">
    <citation type="submission" date="2019-08" db="EMBL/GenBank/DDBJ databases">
        <authorList>
            <person name="Kucharzyk K."/>
            <person name="Murdoch R.W."/>
            <person name="Higgins S."/>
            <person name="Loffler F."/>
        </authorList>
    </citation>
    <scope>NUCLEOTIDE SEQUENCE</scope>
</reference>
<organism evidence="1">
    <name type="scientific">bioreactor metagenome</name>
    <dbReference type="NCBI Taxonomy" id="1076179"/>
    <lineage>
        <taxon>unclassified sequences</taxon>
        <taxon>metagenomes</taxon>
        <taxon>ecological metagenomes</taxon>
    </lineage>
</organism>
<accession>A0A645G3X8</accession>
<name>A0A645G3X8_9ZZZZ</name>
<sequence length="76" mass="8498">MQISVGLGGKAGVNRHPGVLSARGDVLLDKRLDEIAALRRLRLRNFAFLCHVAFPSFLWRSFALIHNQKSIIQTSL</sequence>
<protein>
    <submittedName>
        <fullName evidence="1">Uncharacterized protein</fullName>
    </submittedName>
</protein>
<comment type="caution">
    <text evidence="1">The sequence shown here is derived from an EMBL/GenBank/DDBJ whole genome shotgun (WGS) entry which is preliminary data.</text>
</comment>
<proteinExistence type="predicted"/>